<protein>
    <recommendedName>
        <fullName evidence="6">Extradiol ring-cleavage dioxygenase class III enzyme subunit B domain-containing protein</fullName>
    </recommendedName>
</protein>
<dbReference type="Gene3D" id="3.40.830.10">
    <property type="entry name" value="LigB-like"/>
    <property type="match status" value="1"/>
</dbReference>
<accession>A0A427XJ37</accession>
<evidence type="ECO:0000256" key="4">
    <source>
        <dbReference type="ARBA" id="ARBA00022833"/>
    </source>
</evidence>
<gene>
    <name evidence="7" type="ORF">EHS24_001787</name>
</gene>
<evidence type="ECO:0000313" key="7">
    <source>
        <dbReference type="EMBL" id="RSH78866.1"/>
    </source>
</evidence>
<organism evidence="7 8">
    <name type="scientific">Apiotrichum porosum</name>
    <dbReference type="NCBI Taxonomy" id="105984"/>
    <lineage>
        <taxon>Eukaryota</taxon>
        <taxon>Fungi</taxon>
        <taxon>Dikarya</taxon>
        <taxon>Basidiomycota</taxon>
        <taxon>Agaricomycotina</taxon>
        <taxon>Tremellomycetes</taxon>
        <taxon>Trichosporonales</taxon>
        <taxon>Trichosporonaceae</taxon>
        <taxon>Apiotrichum</taxon>
    </lineage>
</organism>
<sequence length="282" mass="31470">MTVTTSHPTPCFFFSHGSTMMLGEDSKPGRFWESVGVEAKRRGVKGIVFMGAHWEVTGDAFEVASNPTEPMKQPIGAVEAKKYVNLPCPIDPDLAARVRDLMVAKGIKTKLNPNIMLVHDIYMVLRWMFGSNGPTLPFTVISSNAYYDPWTVVDIGSAVLTPLRDFLTRSHNLYWNKWSNIVFYKDNFAQQEPAAEFAVDFRNVAHDALTQNTGPALRAAAMRLMRHPQYRDAHATDDHFAPVLFVAGAAGGQDDKGPNTAPAECWELINMANTQFQFGEWE</sequence>
<dbReference type="CDD" id="cd07363">
    <property type="entry name" value="45_DOPA_Dioxygenase"/>
    <property type="match status" value="1"/>
</dbReference>
<evidence type="ECO:0000256" key="1">
    <source>
        <dbReference type="ARBA" id="ARBA00001947"/>
    </source>
</evidence>
<feature type="domain" description="Extradiol ring-cleavage dioxygenase class III enzyme subunit B" evidence="6">
    <location>
        <begin position="11"/>
        <end position="253"/>
    </location>
</feature>
<dbReference type="GO" id="GO:0008270">
    <property type="term" value="F:zinc ion binding"/>
    <property type="evidence" value="ECO:0007669"/>
    <property type="project" value="InterPro"/>
</dbReference>
<dbReference type="PANTHER" id="PTHR30096:SF1">
    <property type="entry name" value="AROMATIC RING-OPENING DIOXYGENASE FAMILY PROTEIN (AFU_ORTHOLOGUE AFUA_7G00640)"/>
    <property type="match status" value="1"/>
</dbReference>
<comment type="similarity">
    <text evidence="2">Belongs to the DODA-type extradiol aromatic ring-opening dioxygenase family.</text>
</comment>
<dbReference type="PANTHER" id="PTHR30096">
    <property type="entry name" value="4,5-DOPA DIOXYGENASE EXTRADIOL-LIKE PROTEIN"/>
    <property type="match status" value="1"/>
</dbReference>
<keyword evidence="8" id="KW-1185">Reference proteome</keyword>
<comment type="cofactor">
    <cofactor evidence="1">
        <name>Zn(2+)</name>
        <dbReference type="ChEBI" id="CHEBI:29105"/>
    </cofactor>
</comment>
<dbReference type="OrthoDB" id="7396853at2759"/>
<dbReference type="AlphaFoldDB" id="A0A427XJ37"/>
<evidence type="ECO:0000256" key="5">
    <source>
        <dbReference type="ARBA" id="ARBA00023002"/>
    </source>
</evidence>
<comment type="caution">
    <text evidence="7">The sequence shown here is derived from an EMBL/GenBank/DDBJ whole genome shotgun (WGS) entry which is preliminary data.</text>
</comment>
<dbReference type="STRING" id="105984.A0A427XJ37"/>
<dbReference type="GO" id="GO:0016702">
    <property type="term" value="F:oxidoreductase activity, acting on single donors with incorporation of molecular oxygen, incorporation of two atoms of oxygen"/>
    <property type="evidence" value="ECO:0007669"/>
    <property type="project" value="UniProtKB-ARBA"/>
</dbReference>
<keyword evidence="4" id="KW-0862">Zinc</keyword>
<keyword evidence="5" id="KW-0560">Oxidoreductase</keyword>
<evidence type="ECO:0000313" key="8">
    <source>
        <dbReference type="Proteomes" id="UP000279236"/>
    </source>
</evidence>
<reference evidence="7 8" key="1">
    <citation type="submission" date="2018-11" db="EMBL/GenBank/DDBJ databases">
        <title>Genome sequence of Apiotrichum porosum DSM 27194.</title>
        <authorList>
            <person name="Aliyu H."/>
            <person name="Gorte O."/>
            <person name="Ochsenreither K."/>
        </authorList>
    </citation>
    <scope>NUCLEOTIDE SEQUENCE [LARGE SCALE GENOMIC DNA]</scope>
    <source>
        <strain evidence="7 8">DSM 27194</strain>
    </source>
</reference>
<dbReference type="InterPro" id="IPR004183">
    <property type="entry name" value="Xdiol_dOase_suB"/>
</dbReference>
<evidence type="ECO:0000259" key="6">
    <source>
        <dbReference type="Pfam" id="PF02900"/>
    </source>
</evidence>
<dbReference type="Proteomes" id="UP000279236">
    <property type="component" value="Unassembled WGS sequence"/>
</dbReference>
<dbReference type="GO" id="GO:0008198">
    <property type="term" value="F:ferrous iron binding"/>
    <property type="evidence" value="ECO:0007669"/>
    <property type="project" value="InterPro"/>
</dbReference>
<dbReference type="EMBL" id="RSCE01000011">
    <property type="protein sequence ID" value="RSH78866.1"/>
    <property type="molecule type" value="Genomic_DNA"/>
</dbReference>
<dbReference type="Pfam" id="PF02900">
    <property type="entry name" value="LigB"/>
    <property type="match status" value="1"/>
</dbReference>
<name>A0A427XJ37_9TREE</name>
<dbReference type="SUPFAM" id="SSF53213">
    <property type="entry name" value="LigB-like"/>
    <property type="match status" value="1"/>
</dbReference>
<dbReference type="GeneID" id="39586330"/>
<evidence type="ECO:0000256" key="3">
    <source>
        <dbReference type="ARBA" id="ARBA00022723"/>
    </source>
</evidence>
<dbReference type="InterPro" id="IPR014436">
    <property type="entry name" value="Extradiol_dOase_DODA"/>
</dbReference>
<evidence type="ECO:0000256" key="2">
    <source>
        <dbReference type="ARBA" id="ARBA00007581"/>
    </source>
</evidence>
<proteinExistence type="inferred from homology"/>
<dbReference type="RefSeq" id="XP_028474013.1">
    <property type="nucleotide sequence ID" value="XM_028617550.1"/>
</dbReference>
<keyword evidence="3" id="KW-0479">Metal-binding</keyword>